<evidence type="ECO:0000313" key="3">
    <source>
        <dbReference type="Proteomes" id="UP001501456"/>
    </source>
</evidence>
<dbReference type="EMBL" id="BAABBI010000001">
    <property type="protein sequence ID" value="GAA3772040.1"/>
    <property type="molecule type" value="Genomic_DNA"/>
</dbReference>
<reference evidence="3" key="1">
    <citation type="journal article" date="2019" name="Int. J. Syst. Evol. Microbiol.">
        <title>The Global Catalogue of Microorganisms (GCM) 10K type strain sequencing project: providing services to taxonomists for standard genome sequencing and annotation.</title>
        <authorList>
            <consortium name="The Broad Institute Genomics Platform"/>
            <consortium name="The Broad Institute Genome Sequencing Center for Infectious Disease"/>
            <person name="Wu L."/>
            <person name="Ma J."/>
        </authorList>
    </citation>
    <scope>NUCLEOTIDE SEQUENCE [LARGE SCALE GENOMIC DNA]</scope>
    <source>
        <strain evidence="3">JCM 17525</strain>
    </source>
</reference>
<dbReference type="RefSeq" id="WP_344725783.1">
    <property type="nucleotide sequence ID" value="NZ_BAABBI010000001.1"/>
</dbReference>
<organism evidence="2 3">
    <name type="scientific">Corallibacter vietnamensis</name>
    <dbReference type="NCBI Taxonomy" id="904130"/>
    <lineage>
        <taxon>Bacteria</taxon>
        <taxon>Pseudomonadati</taxon>
        <taxon>Bacteroidota</taxon>
        <taxon>Flavobacteriia</taxon>
        <taxon>Flavobacteriales</taxon>
        <taxon>Flavobacteriaceae</taxon>
        <taxon>Corallibacter</taxon>
    </lineage>
</organism>
<keyword evidence="3" id="KW-1185">Reference proteome</keyword>
<feature type="signal peptide" evidence="1">
    <location>
        <begin position="1"/>
        <end position="20"/>
    </location>
</feature>
<keyword evidence="1" id="KW-0732">Signal</keyword>
<name>A0ABP7GVJ6_9FLAO</name>
<proteinExistence type="predicted"/>
<evidence type="ECO:0000256" key="1">
    <source>
        <dbReference type="SAM" id="SignalP"/>
    </source>
</evidence>
<accession>A0ABP7GVJ6</accession>
<protein>
    <submittedName>
        <fullName evidence="2">Uncharacterized protein</fullName>
    </submittedName>
</protein>
<gene>
    <name evidence="2" type="ORF">GCM10022271_00190</name>
</gene>
<evidence type="ECO:0000313" key="2">
    <source>
        <dbReference type="EMBL" id="GAA3772040.1"/>
    </source>
</evidence>
<dbReference type="Proteomes" id="UP001501456">
    <property type="component" value="Unassembled WGS sequence"/>
</dbReference>
<feature type="chain" id="PRO_5045274939" evidence="1">
    <location>
        <begin position="21"/>
        <end position="239"/>
    </location>
</feature>
<comment type="caution">
    <text evidence="2">The sequence shown here is derived from an EMBL/GenBank/DDBJ whole genome shotgun (WGS) entry which is preliminary data.</text>
</comment>
<sequence length="239" mass="27026">MIKNFIAFLCMLITSQMLLAQHGQAPVGQSLQSNSYGETMNALNSRGSWLPPLGKRNVVDGTPFAFEGSSNKVILYTKKGDAYKVPKGNYDAQRGVFVSSFTKDSTFVFNNRDIDYALVNNKKMVRLSDAVNSNGKFYLVLAENQSTSIVKEFQAKIIPGAINPLTQEKTSNDRYYLSEDLLIYKGNELDKLKLNKRVISNLFSDKEKEIKAYIKEKDLNIKELSDFLKIYSHYNSLKS</sequence>